<feature type="transmembrane region" description="Helical" evidence="4">
    <location>
        <begin position="267"/>
        <end position="292"/>
    </location>
</feature>
<dbReference type="InterPro" id="IPR042372">
    <property type="entry name" value="IL15RA"/>
</dbReference>
<dbReference type="EMBL" id="BEZZ01001180">
    <property type="protein sequence ID" value="GCC38432.1"/>
    <property type="molecule type" value="Genomic_DNA"/>
</dbReference>
<dbReference type="CDD" id="cd00033">
    <property type="entry name" value="CCP"/>
    <property type="match status" value="1"/>
</dbReference>
<sequence length="330" mass="35385">MARIKQLFLLWSMFQATFAFKGHCSKPDFKVKNIDLSEITDAHFEVGRRLRLKCQSGYKRKAGTSSLIRCQNNSKQAKWSEPNLKCITTSVEPTSVHPPTSAATPGAFSDHYTASTMDIKIATETLASHLLSALTTLTAPIESTTLTAPPESVSGCNQTSSSPPLSTDTKGLGPLATTWTTVRPSSSSTAETEFPAPGLSDSTQKAAAETAVTYSTNGTTGTEPITSKTALAERTVNPSTASETASDVTGSIGTTDINQLVTSDKSIGLIVGTSTSSFTIALCALFFLWIFVYRKKISCRRSQEYHPTPIEVQTVTSVNETVPLHQETES</sequence>
<keyword evidence="8" id="KW-1185">Reference proteome</keyword>
<organism evidence="7 8">
    <name type="scientific">Chiloscyllium punctatum</name>
    <name type="common">Brownbanded bambooshark</name>
    <name type="synonym">Hemiscyllium punctatum</name>
    <dbReference type="NCBI Taxonomy" id="137246"/>
    <lineage>
        <taxon>Eukaryota</taxon>
        <taxon>Metazoa</taxon>
        <taxon>Chordata</taxon>
        <taxon>Craniata</taxon>
        <taxon>Vertebrata</taxon>
        <taxon>Chondrichthyes</taxon>
        <taxon>Elasmobranchii</taxon>
        <taxon>Galeomorphii</taxon>
        <taxon>Galeoidea</taxon>
        <taxon>Orectolobiformes</taxon>
        <taxon>Hemiscylliidae</taxon>
        <taxon>Chiloscyllium</taxon>
    </lineage>
</organism>
<keyword evidence="2" id="KW-0768">Sushi</keyword>
<keyword evidence="4" id="KW-0472">Membrane</keyword>
<name>A0A401T745_CHIPU</name>
<dbReference type="PANTHER" id="PTHR15060:SF0">
    <property type="entry name" value="INTERLEUKIN-15 RECEPTOR SUBUNIT ALPHA"/>
    <property type="match status" value="1"/>
</dbReference>
<evidence type="ECO:0000256" key="2">
    <source>
        <dbReference type="PROSITE-ProRule" id="PRU00302"/>
    </source>
</evidence>
<accession>A0A401T745</accession>
<evidence type="ECO:0000313" key="7">
    <source>
        <dbReference type="EMBL" id="GCC38432.1"/>
    </source>
</evidence>
<evidence type="ECO:0000313" key="8">
    <source>
        <dbReference type="Proteomes" id="UP000287033"/>
    </source>
</evidence>
<keyword evidence="5" id="KW-0732">Signal</keyword>
<dbReference type="PROSITE" id="PS50923">
    <property type="entry name" value="SUSHI"/>
    <property type="match status" value="1"/>
</dbReference>
<feature type="chain" id="PRO_5019537804" description="Sushi domain-containing protein" evidence="5">
    <location>
        <begin position="20"/>
        <end position="330"/>
    </location>
</feature>
<keyword evidence="1" id="KW-1015">Disulfide bond</keyword>
<comment type="caution">
    <text evidence="7">The sequence shown here is derived from an EMBL/GenBank/DDBJ whole genome shotgun (WGS) entry which is preliminary data.</text>
</comment>
<dbReference type="GO" id="GO:0042010">
    <property type="term" value="F:interleukin-15 receptor activity"/>
    <property type="evidence" value="ECO:0007669"/>
    <property type="project" value="InterPro"/>
</dbReference>
<proteinExistence type="predicted"/>
<dbReference type="OMA" id="RCENNTE"/>
<feature type="region of interest" description="Disordered" evidence="3">
    <location>
        <begin position="146"/>
        <end position="202"/>
    </location>
</feature>
<feature type="signal peptide" evidence="5">
    <location>
        <begin position="1"/>
        <end position="19"/>
    </location>
</feature>
<evidence type="ECO:0000256" key="4">
    <source>
        <dbReference type="SAM" id="Phobius"/>
    </source>
</evidence>
<keyword evidence="4" id="KW-1133">Transmembrane helix</keyword>
<evidence type="ECO:0000256" key="5">
    <source>
        <dbReference type="SAM" id="SignalP"/>
    </source>
</evidence>
<dbReference type="SMART" id="SM00032">
    <property type="entry name" value="CCP"/>
    <property type="match status" value="1"/>
</dbReference>
<dbReference type="Gene3D" id="2.20.28.230">
    <property type="match status" value="1"/>
</dbReference>
<evidence type="ECO:0000259" key="6">
    <source>
        <dbReference type="PROSITE" id="PS50923"/>
    </source>
</evidence>
<keyword evidence="4" id="KW-0812">Transmembrane</keyword>
<dbReference type="SUPFAM" id="SSF57535">
    <property type="entry name" value="Complement control module/SCR domain"/>
    <property type="match status" value="1"/>
</dbReference>
<dbReference type="Proteomes" id="UP000287033">
    <property type="component" value="Unassembled WGS sequence"/>
</dbReference>
<feature type="compositionally biased region" description="Polar residues" evidence="3">
    <location>
        <begin position="177"/>
        <end position="191"/>
    </location>
</feature>
<dbReference type="Pfam" id="PF00084">
    <property type="entry name" value="Sushi"/>
    <property type="match status" value="1"/>
</dbReference>
<dbReference type="InterPro" id="IPR035976">
    <property type="entry name" value="Sushi/SCR/CCP_sf"/>
</dbReference>
<reference evidence="7 8" key="1">
    <citation type="journal article" date="2018" name="Nat. Ecol. Evol.">
        <title>Shark genomes provide insights into elasmobranch evolution and the origin of vertebrates.</title>
        <authorList>
            <person name="Hara Y"/>
            <person name="Yamaguchi K"/>
            <person name="Onimaru K"/>
            <person name="Kadota M"/>
            <person name="Koyanagi M"/>
            <person name="Keeley SD"/>
            <person name="Tatsumi K"/>
            <person name="Tanaka K"/>
            <person name="Motone F"/>
            <person name="Kageyama Y"/>
            <person name="Nozu R"/>
            <person name="Adachi N"/>
            <person name="Nishimura O"/>
            <person name="Nakagawa R"/>
            <person name="Tanegashima C"/>
            <person name="Kiyatake I"/>
            <person name="Matsumoto R"/>
            <person name="Murakumo K"/>
            <person name="Nishida K"/>
            <person name="Terakita A"/>
            <person name="Kuratani S"/>
            <person name="Sato K"/>
            <person name="Hyodo S Kuraku.S."/>
        </authorList>
    </citation>
    <scope>NUCLEOTIDE SEQUENCE [LARGE SCALE GENOMIC DNA]</scope>
</reference>
<dbReference type="PANTHER" id="PTHR15060">
    <property type="entry name" value="INTERLEUKIN-15 RECEPTOR SUBUNIT ALPHA"/>
    <property type="match status" value="1"/>
</dbReference>
<gene>
    <name evidence="7" type="ORF">chiPu_0016946</name>
</gene>
<evidence type="ECO:0000256" key="3">
    <source>
        <dbReference type="SAM" id="MobiDB-lite"/>
    </source>
</evidence>
<dbReference type="OrthoDB" id="9944172at2759"/>
<protein>
    <recommendedName>
        <fullName evidence="6">Sushi domain-containing protein</fullName>
    </recommendedName>
</protein>
<comment type="caution">
    <text evidence="2">Lacks conserved residue(s) required for the propagation of feature annotation.</text>
</comment>
<dbReference type="AlphaFoldDB" id="A0A401T745"/>
<feature type="domain" description="Sushi" evidence="6">
    <location>
        <begin position="22"/>
        <end position="88"/>
    </location>
</feature>
<dbReference type="STRING" id="137246.A0A401T745"/>
<dbReference type="InterPro" id="IPR000436">
    <property type="entry name" value="Sushi_SCR_CCP_dom"/>
</dbReference>
<feature type="compositionally biased region" description="Polar residues" evidence="3">
    <location>
        <begin position="154"/>
        <end position="169"/>
    </location>
</feature>
<evidence type="ECO:0000256" key="1">
    <source>
        <dbReference type="ARBA" id="ARBA00023157"/>
    </source>
</evidence>